<accession>T1GVP2</accession>
<evidence type="ECO:0000256" key="2">
    <source>
        <dbReference type="ARBA" id="ARBA00022676"/>
    </source>
</evidence>
<keyword evidence="2" id="KW-0328">Glycosyltransferase</keyword>
<evidence type="ECO:0000256" key="3">
    <source>
        <dbReference type="ARBA" id="ARBA00022679"/>
    </source>
</evidence>
<evidence type="ECO:0000256" key="1">
    <source>
        <dbReference type="ARBA" id="ARBA00009995"/>
    </source>
</evidence>
<dbReference type="Gene3D" id="3.40.50.2000">
    <property type="entry name" value="Glycogen Phosphorylase B"/>
    <property type="match status" value="1"/>
</dbReference>
<keyword evidence="4" id="KW-0472">Membrane</keyword>
<feature type="transmembrane region" description="Helical" evidence="4">
    <location>
        <begin position="310"/>
        <end position="333"/>
    </location>
</feature>
<comment type="similarity">
    <text evidence="1">Belongs to the UDP-glycosyltransferase family.</text>
</comment>
<dbReference type="Pfam" id="PF00201">
    <property type="entry name" value="UDPGT"/>
    <property type="match status" value="1"/>
</dbReference>
<dbReference type="STRING" id="36166.T1GVP2"/>
<keyword evidence="4" id="KW-1133">Transmembrane helix</keyword>
<dbReference type="OMA" id="SFKERTH"/>
<protein>
    <recommendedName>
        <fullName evidence="7">UDP-glucuronosyltransferase</fullName>
    </recommendedName>
</protein>
<dbReference type="HOGENOM" id="CLU_012949_2_0_1"/>
<dbReference type="AlphaFoldDB" id="T1GVP2"/>
<reference evidence="5" key="2">
    <citation type="submission" date="2015-06" db="UniProtKB">
        <authorList>
            <consortium name="EnsemblMetazoa"/>
        </authorList>
    </citation>
    <scope>IDENTIFICATION</scope>
</reference>
<dbReference type="PANTHER" id="PTHR48043">
    <property type="entry name" value="EG:EG0003.4 PROTEIN-RELATED"/>
    <property type="match status" value="1"/>
</dbReference>
<keyword evidence="3" id="KW-0808">Transferase</keyword>
<reference evidence="6" key="1">
    <citation type="submission" date="2013-02" db="EMBL/GenBank/DDBJ databases">
        <authorList>
            <person name="Hughes D."/>
        </authorList>
    </citation>
    <scope>NUCLEOTIDE SEQUENCE</scope>
    <source>
        <strain>Durham</strain>
        <strain evidence="6">NC isolate 2 -- Noor lab</strain>
    </source>
</reference>
<name>T1GVP2_MEGSC</name>
<dbReference type="PANTHER" id="PTHR48043:SF159">
    <property type="entry name" value="EG:EG0003.4 PROTEIN-RELATED"/>
    <property type="match status" value="1"/>
</dbReference>
<dbReference type="EMBL" id="CAQQ02093093">
    <property type="status" value="NOT_ANNOTATED_CDS"/>
    <property type="molecule type" value="Genomic_DNA"/>
</dbReference>
<organism evidence="5 6">
    <name type="scientific">Megaselia scalaris</name>
    <name type="common">Humpbacked fly</name>
    <name type="synonym">Phora scalaris</name>
    <dbReference type="NCBI Taxonomy" id="36166"/>
    <lineage>
        <taxon>Eukaryota</taxon>
        <taxon>Metazoa</taxon>
        <taxon>Ecdysozoa</taxon>
        <taxon>Arthropoda</taxon>
        <taxon>Hexapoda</taxon>
        <taxon>Insecta</taxon>
        <taxon>Pterygota</taxon>
        <taxon>Neoptera</taxon>
        <taxon>Endopterygota</taxon>
        <taxon>Diptera</taxon>
        <taxon>Brachycera</taxon>
        <taxon>Muscomorpha</taxon>
        <taxon>Platypezoidea</taxon>
        <taxon>Phoridae</taxon>
        <taxon>Megaseliini</taxon>
        <taxon>Megaselia</taxon>
    </lineage>
</organism>
<dbReference type="InterPro" id="IPR002213">
    <property type="entry name" value="UDP_glucos_trans"/>
</dbReference>
<keyword evidence="4" id="KW-0812">Transmembrane</keyword>
<keyword evidence="6" id="KW-1185">Reference proteome</keyword>
<evidence type="ECO:0000313" key="5">
    <source>
        <dbReference type="EnsemblMetazoa" id="MESCA007855-PA"/>
    </source>
</evidence>
<evidence type="ECO:0008006" key="7">
    <source>
        <dbReference type="Google" id="ProtNLM"/>
    </source>
</evidence>
<dbReference type="Proteomes" id="UP000015102">
    <property type="component" value="Unassembled WGS sequence"/>
</dbReference>
<sequence>MGLVAPWSNAPHFMLPYDDNMSFKERTHNAVLTIYDLFYRNFYYLPQMQSMVNKHFANISNEPLPTIQELEKKVSLILVNSHRGTDSPRPTISGLVNVGGAHIKKPKPLPEDVRKFIESAENGVIYFSLGAFMKSADMPKAKLEIIIKALSQLKQKVLWKYEDESLTNIPKNIMIRKWMPQNDILAHKNVVLFITHGGRFGTLEGTYWGKPMLAIPLFGDQHTNVQRLKRQGIALSLDFLTFKSEELVSKVNTLLSKESVDRSKTISTLFQDNPIHPMDEAMYWIEYVIRHKGANHLKSKAINLNVFEHLLLDVFFIHLAFVVFAVVFLYSILSKVFGLYFV</sequence>
<evidence type="ECO:0000256" key="4">
    <source>
        <dbReference type="SAM" id="Phobius"/>
    </source>
</evidence>
<dbReference type="SUPFAM" id="SSF53756">
    <property type="entry name" value="UDP-Glycosyltransferase/glycogen phosphorylase"/>
    <property type="match status" value="1"/>
</dbReference>
<dbReference type="FunFam" id="3.40.50.2000:FF:000050">
    <property type="entry name" value="UDP-glucuronosyltransferase"/>
    <property type="match status" value="1"/>
</dbReference>
<dbReference type="EnsemblMetazoa" id="MESCA007855-RA">
    <property type="protein sequence ID" value="MESCA007855-PA"/>
    <property type="gene ID" value="MESCA007855"/>
</dbReference>
<proteinExistence type="inferred from homology"/>
<dbReference type="CDD" id="cd03784">
    <property type="entry name" value="GT1_Gtf-like"/>
    <property type="match status" value="1"/>
</dbReference>
<dbReference type="GO" id="GO:0008194">
    <property type="term" value="F:UDP-glycosyltransferase activity"/>
    <property type="evidence" value="ECO:0007669"/>
    <property type="project" value="InterPro"/>
</dbReference>
<evidence type="ECO:0000313" key="6">
    <source>
        <dbReference type="Proteomes" id="UP000015102"/>
    </source>
</evidence>
<dbReference type="InterPro" id="IPR050271">
    <property type="entry name" value="UDP-glycosyltransferase"/>
</dbReference>